<proteinExistence type="predicted"/>
<evidence type="ECO:0000313" key="4">
    <source>
        <dbReference type="Proteomes" id="UP000664414"/>
    </source>
</evidence>
<feature type="transmembrane region" description="Helical" evidence="1">
    <location>
        <begin position="21"/>
        <end position="42"/>
    </location>
</feature>
<sequence>MKFLINFFRKKQGNVMIEFALILPLVFLLSAGVFELVMFTLLNNKLARTAAVFGDAITRDNIKKSEITGLLNTARSFLKPFFDFNTGGSIAVTQVYNSGLSTDPSKMVISWQVPINGATSRLGTAGSYPNNMPNNLKVLNDMAVVVTEVFYQYKPIIFTGFISNKTLYHTSVFVPRVGSMISLEAE</sequence>
<dbReference type="AlphaFoldDB" id="A0A8J7PJD9"/>
<keyword evidence="1" id="KW-0472">Membrane</keyword>
<feature type="domain" description="TadE-like" evidence="2">
    <location>
        <begin position="13"/>
        <end position="50"/>
    </location>
</feature>
<reference evidence="3" key="1">
    <citation type="submission" date="2021-02" db="EMBL/GenBank/DDBJ databases">
        <title>Thiocyanate and organic carbon inputs drive convergent selection for specific autotrophic Afipia and Thiobacillus strains within complex microbiomes.</title>
        <authorList>
            <person name="Huddy R.J."/>
            <person name="Sachdeva R."/>
            <person name="Kadzinga F."/>
            <person name="Kantor R.S."/>
            <person name="Harrison S.T.L."/>
            <person name="Banfield J.F."/>
        </authorList>
    </citation>
    <scope>NUCLEOTIDE SEQUENCE</scope>
    <source>
        <strain evidence="3">SCN18_10_11_15_R4_P_38_20</strain>
    </source>
</reference>
<protein>
    <submittedName>
        <fullName evidence="3">Pilus assembly protein</fullName>
    </submittedName>
</protein>
<gene>
    <name evidence="3" type="ORF">J0H12_02825</name>
</gene>
<accession>A0A8J7PJD9</accession>
<dbReference type="EMBL" id="JAFKGL010000013">
    <property type="protein sequence ID" value="MBN9412847.1"/>
    <property type="molecule type" value="Genomic_DNA"/>
</dbReference>
<organism evidence="3 4">
    <name type="scientific">Candidatus Paracaedimonas acanthamoebae</name>
    <dbReference type="NCBI Taxonomy" id="244581"/>
    <lineage>
        <taxon>Bacteria</taxon>
        <taxon>Pseudomonadati</taxon>
        <taxon>Pseudomonadota</taxon>
        <taxon>Alphaproteobacteria</taxon>
        <taxon>Holosporales</taxon>
        <taxon>Caedimonadaceae</taxon>
        <taxon>Candidatus Paracaedimonas</taxon>
    </lineage>
</organism>
<evidence type="ECO:0000313" key="3">
    <source>
        <dbReference type="EMBL" id="MBN9412847.1"/>
    </source>
</evidence>
<dbReference type="InterPro" id="IPR012495">
    <property type="entry name" value="TadE-like_dom"/>
</dbReference>
<keyword evidence="1" id="KW-0812">Transmembrane</keyword>
<evidence type="ECO:0000256" key="1">
    <source>
        <dbReference type="SAM" id="Phobius"/>
    </source>
</evidence>
<keyword evidence="1" id="KW-1133">Transmembrane helix</keyword>
<comment type="caution">
    <text evidence="3">The sequence shown here is derived from an EMBL/GenBank/DDBJ whole genome shotgun (WGS) entry which is preliminary data.</text>
</comment>
<dbReference type="Pfam" id="PF07811">
    <property type="entry name" value="TadE"/>
    <property type="match status" value="1"/>
</dbReference>
<name>A0A8J7PJD9_9PROT</name>
<dbReference type="Proteomes" id="UP000664414">
    <property type="component" value="Unassembled WGS sequence"/>
</dbReference>
<evidence type="ECO:0000259" key="2">
    <source>
        <dbReference type="Pfam" id="PF07811"/>
    </source>
</evidence>